<evidence type="ECO:0000256" key="4">
    <source>
        <dbReference type="ARBA" id="ARBA00022729"/>
    </source>
</evidence>
<dbReference type="AlphaFoldDB" id="A0A178LSY8"/>
<feature type="domain" description="Fe/B12 periplasmic-binding" evidence="5">
    <location>
        <begin position="56"/>
        <end position="317"/>
    </location>
</feature>
<evidence type="ECO:0000256" key="2">
    <source>
        <dbReference type="ARBA" id="ARBA00008814"/>
    </source>
</evidence>
<dbReference type="GO" id="GO:0030288">
    <property type="term" value="C:outer membrane-bounded periplasmic space"/>
    <property type="evidence" value="ECO:0007669"/>
    <property type="project" value="TreeGrafter"/>
</dbReference>
<dbReference type="Gene3D" id="3.40.50.1980">
    <property type="entry name" value="Nitrogenase molybdenum iron protein domain"/>
    <property type="match status" value="2"/>
</dbReference>
<comment type="subcellular location">
    <subcellularLocation>
        <location evidence="1">Cell envelope</location>
    </subcellularLocation>
</comment>
<dbReference type="InterPro" id="IPR002491">
    <property type="entry name" value="ABC_transptr_periplasmic_BD"/>
</dbReference>
<accession>A0A178LSY8</accession>
<comment type="caution">
    <text evidence="6">The sequence shown here is derived from an EMBL/GenBank/DDBJ whole genome shotgun (WGS) entry which is preliminary data.</text>
</comment>
<dbReference type="PROSITE" id="PS51257">
    <property type="entry name" value="PROKAR_LIPOPROTEIN"/>
    <property type="match status" value="1"/>
</dbReference>
<dbReference type="Pfam" id="PF01497">
    <property type="entry name" value="Peripla_BP_2"/>
    <property type="match status" value="1"/>
</dbReference>
<evidence type="ECO:0000313" key="7">
    <source>
        <dbReference type="Proteomes" id="UP000078287"/>
    </source>
</evidence>
<dbReference type="InterPro" id="IPR051313">
    <property type="entry name" value="Bact_iron-sidero_bind"/>
</dbReference>
<keyword evidence="4" id="KW-0732">Signal</keyword>
<dbReference type="EMBL" id="LWQS01000125">
    <property type="protein sequence ID" value="OAN36334.1"/>
    <property type="molecule type" value="Genomic_DNA"/>
</dbReference>
<evidence type="ECO:0000256" key="3">
    <source>
        <dbReference type="ARBA" id="ARBA00022448"/>
    </source>
</evidence>
<name>A0A178LSY8_9CHLR</name>
<comment type="similarity">
    <text evidence="2">Belongs to the bacterial solute-binding protein 8 family.</text>
</comment>
<keyword evidence="7" id="KW-1185">Reference proteome</keyword>
<dbReference type="STRING" id="1707952.A6A03_06180"/>
<proteinExistence type="inferred from homology"/>
<dbReference type="PANTHER" id="PTHR30532:SF24">
    <property type="entry name" value="FERRIC ENTEROBACTIN-BINDING PERIPLASMIC PROTEIN FEPB"/>
    <property type="match status" value="1"/>
</dbReference>
<keyword evidence="3" id="KW-0813">Transport</keyword>
<dbReference type="PANTHER" id="PTHR30532">
    <property type="entry name" value="IRON III DICITRATE-BINDING PERIPLASMIC PROTEIN"/>
    <property type="match status" value="1"/>
</dbReference>
<dbReference type="SUPFAM" id="SSF53807">
    <property type="entry name" value="Helical backbone' metal receptor"/>
    <property type="match status" value="1"/>
</dbReference>
<evidence type="ECO:0000256" key="1">
    <source>
        <dbReference type="ARBA" id="ARBA00004196"/>
    </source>
</evidence>
<gene>
    <name evidence="6" type="ORF">A6A03_06180</name>
</gene>
<dbReference type="OrthoDB" id="163024at2"/>
<sequence>MTRLLIILLLSAIVWLAGCTSGAPVNQPLQLVETTASYRLIRHTFGETRAPLAPQRILALGEESLLADLLDAGFRPVASNVNVPDNVPLLATEELAGIALFPSANDISLETLSAYQPDLIIGTRFFIEQIGYERLSKIAPTIALSGATPLENYVETLAVFGRGEEAQRTVANFRAEVQVMANRLNAAGQSVSMMTIYPGPNVALWFDGPSPIPLLVRELGIQFRPDPATVNGLNIRNGRAFISLEQLTLASGETILLLQTSGVEGEAQAVVELQANPLWQQLPAVQAQRVVILDRIGYPGLRGQRALLADLQQALSP</sequence>
<dbReference type="PROSITE" id="PS50983">
    <property type="entry name" value="FE_B12_PBP"/>
    <property type="match status" value="1"/>
</dbReference>
<reference evidence="6 7" key="1">
    <citation type="submission" date="2016-04" db="EMBL/GenBank/DDBJ databases">
        <title>Chloroflexus islandicus sp. nov., a thermophilic filamentous anoxygenic phototrophic bacterium from geyser Strokkur (Iceland).</title>
        <authorList>
            <person name="Gaisin V.A."/>
            <person name="Kalashnikov A.M."/>
            <person name="Sukhacheva M.V."/>
            <person name="Grouzdev D.S."/>
            <person name="Ivanov T.M."/>
            <person name="Kuznetsov B."/>
            <person name="Gorlenko V.M."/>
        </authorList>
    </citation>
    <scope>NUCLEOTIDE SEQUENCE [LARGE SCALE GENOMIC DNA]</scope>
    <source>
        <strain evidence="7">isl-2</strain>
    </source>
</reference>
<dbReference type="GO" id="GO:1901678">
    <property type="term" value="P:iron coordination entity transport"/>
    <property type="evidence" value="ECO:0007669"/>
    <property type="project" value="UniProtKB-ARBA"/>
</dbReference>
<dbReference type="Proteomes" id="UP000078287">
    <property type="component" value="Unassembled WGS sequence"/>
</dbReference>
<evidence type="ECO:0000313" key="6">
    <source>
        <dbReference type="EMBL" id="OAN36334.1"/>
    </source>
</evidence>
<organism evidence="6 7">
    <name type="scientific">Chloroflexus islandicus</name>
    <dbReference type="NCBI Taxonomy" id="1707952"/>
    <lineage>
        <taxon>Bacteria</taxon>
        <taxon>Bacillati</taxon>
        <taxon>Chloroflexota</taxon>
        <taxon>Chloroflexia</taxon>
        <taxon>Chloroflexales</taxon>
        <taxon>Chloroflexineae</taxon>
        <taxon>Chloroflexaceae</taxon>
        <taxon>Chloroflexus</taxon>
    </lineage>
</organism>
<evidence type="ECO:0000259" key="5">
    <source>
        <dbReference type="PROSITE" id="PS50983"/>
    </source>
</evidence>
<dbReference type="RefSeq" id="WP_066791675.1">
    <property type="nucleotide sequence ID" value="NZ_LWQS01000125.1"/>
</dbReference>
<protein>
    <submittedName>
        <fullName evidence="6">ABC transporter substrate-binding protein</fullName>
    </submittedName>
</protein>